<dbReference type="InterPro" id="IPR055412">
    <property type="entry name" value="UVB_sens_C"/>
</dbReference>
<dbReference type="EMBL" id="CACSLK010030184">
    <property type="protein sequence ID" value="CAA0836293.1"/>
    <property type="molecule type" value="Genomic_DNA"/>
</dbReference>
<reference evidence="4" key="1">
    <citation type="submission" date="2019-12" db="EMBL/GenBank/DDBJ databases">
        <authorList>
            <person name="Scholes J."/>
        </authorList>
    </citation>
    <scope>NUCLEOTIDE SEQUENCE</scope>
</reference>
<dbReference type="Pfam" id="PF04884">
    <property type="entry name" value="UVB_sens_prot"/>
    <property type="match status" value="1"/>
</dbReference>
<dbReference type="Pfam" id="PF24160">
    <property type="entry name" value="UVB_sens_C"/>
    <property type="match status" value="1"/>
</dbReference>
<gene>
    <name evidence="4" type="ORF">SHERM_03399</name>
</gene>
<organism evidence="4 5">
    <name type="scientific">Striga hermonthica</name>
    <name type="common">Purple witchweed</name>
    <name type="synonym">Buchnera hermonthica</name>
    <dbReference type="NCBI Taxonomy" id="68872"/>
    <lineage>
        <taxon>Eukaryota</taxon>
        <taxon>Viridiplantae</taxon>
        <taxon>Streptophyta</taxon>
        <taxon>Embryophyta</taxon>
        <taxon>Tracheophyta</taxon>
        <taxon>Spermatophyta</taxon>
        <taxon>Magnoliopsida</taxon>
        <taxon>eudicotyledons</taxon>
        <taxon>Gunneridae</taxon>
        <taxon>Pentapetalae</taxon>
        <taxon>asterids</taxon>
        <taxon>lamiids</taxon>
        <taxon>Lamiales</taxon>
        <taxon>Orobanchaceae</taxon>
        <taxon>Buchnereae</taxon>
        <taxon>Striga</taxon>
    </lineage>
</organism>
<sequence>MATALRFTCHGFTIHSRQQKSGRARVVRFPVLCYSSPPHSTGEDDSQSLKKENEDHLVLLEKYGNGTSKRYIVESDSHVRTVLEERTPEKVVFRESGTLEAAIDLYWLPKVIKDFILPAGFPDSVSDDYLEYMLLQFPTNVTGWICHTLVTSSLLKAVGVGSFSGTTAAASAAAIRWVSKDGIGALGRLFIGGRFGNLFDDDPKQWRLYADFIGSAGSIFDLSTPLYPGYFLPLASLGNLAKAVGRGLRDPSFRVIQNHFAISGNLGEVSAKEEVWEVVAELVGLALGIIALDTPSISSSYPMLAWTWLGLRLLHLWFRYLSLSVLRFNTINLKRARILVNSHIIYQNVPGINECNRMENLLVWERFLKPRIVFGVPLEEMIVGNKRGSMVRILLELYREEEYLLVVNQLQTELKILVSFKEGATSLSVLRSVWQSYWLHENWTRSDNNAITLLEQSLVELDDKFDEFWVQLEQSGWDIDRLNLKVPMEISIEENRGKTLKLKPARISKTNAKNGCNDSRPSISTLHLSFSHLFAGRVRRSPPPSGTLEMTCSSARRRGRLTVPNPNQLILRRSSGESRCQGTWQSSWTGELELDPDEGVQVWSGYEAGVRAPEEDREAVWRLGGINVLTAFAFSSDN</sequence>
<dbReference type="AlphaFoldDB" id="A0A9N7NJ61"/>
<dbReference type="PANTHER" id="PTHR12770">
    <property type="entry name" value="RUS1 FAMILY PROTEIN C16ORF58"/>
    <property type="match status" value="1"/>
</dbReference>
<evidence type="ECO:0000259" key="3">
    <source>
        <dbReference type="Pfam" id="PF24160"/>
    </source>
</evidence>
<evidence type="ECO:0000313" key="5">
    <source>
        <dbReference type="Proteomes" id="UP001153555"/>
    </source>
</evidence>
<feature type="domain" description="Root UVB sensitive protein C-terminal" evidence="3">
    <location>
        <begin position="349"/>
        <end position="485"/>
    </location>
</feature>
<dbReference type="Proteomes" id="UP001153555">
    <property type="component" value="Unassembled WGS sequence"/>
</dbReference>
<dbReference type="PANTHER" id="PTHR12770:SF27">
    <property type="entry name" value="PROTEIN ROOT UVB SENSITIVE 5"/>
    <property type="match status" value="1"/>
</dbReference>
<accession>A0A9N7NJ61</accession>
<keyword evidence="5" id="KW-1185">Reference proteome</keyword>
<comment type="caution">
    <text evidence="4">The sequence shown here is derived from an EMBL/GenBank/DDBJ whole genome shotgun (WGS) entry which is preliminary data.</text>
</comment>
<evidence type="ECO:0000256" key="1">
    <source>
        <dbReference type="ARBA" id="ARBA00007558"/>
    </source>
</evidence>
<name>A0A9N7NJ61_STRHE</name>
<dbReference type="InterPro" id="IPR006968">
    <property type="entry name" value="RUS_fam"/>
</dbReference>
<dbReference type="InterPro" id="IPR054549">
    <property type="entry name" value="UVB_sens_RUS_dom"/>
</dbReference>
<evidence type="ECO:0000313" key="4">
    <source>
        <dbReference type="EMBL" id="CAA0836293.1"/>
    </source>
</evidence>
<evidence type="ECO:0000259" key="2">
    <source>
        <dbReference type="Pfam" id="PF04884"/>
    </source>
</evidence>
<feature type="domain" description="Protein root UVB sensitive/RUS" evidence="2">
    <location>
        <begin position="108"/>
        <end position="344"/>
    </location>
</feature>
<protein>
    <submittedName>
        <fullName evidence="4">Protein root UVB sensitive 5</fullName>
    </submittedName>
</protein>
<comment type="similarity">
    <text evidence="1">Belongs to the RUS1 family.</text>
</comment>
<proteinExistence type="inferred from homology"/>
<dbReference type="OrthoDB" id="364779at2759"/>